<organism evidence="2 3">
    <name type="scientific">Shewanella psychropiezotolerans</name>
    <dbReference type="NCBI Taxonomy" id="2593655"/>
    <lineage>
        <taxon>Bacteria</taxon>
        <taxon>Pseudomonadati</taxon>
        <taxon>Pseudomonadota</taxon>
        <taxon>Gammaproteobacteria</taxon>
        <taxon>Alteromonadales</taxon>
        <taxon>Shewanellaceae</taxon>
        <taxon>Shewanella</taxon>
    </lineage>
</organism>
<accession>A0ABX5WV79</accession>
<gene>
    <name evidence="2" type="ORF">FM037_05005</name>
</gene>
<dbReference type="Proteomes" id="UP000315947">
    <property type="component" value="Chromosome"/>
</dbReference>
<keyword evidence="3" id="KW-1185">Reference proteome</keyword>
<feature type="signal peptide" evidence="1">
    <location>
        <begin position="1"/>
        <end position="20"/>
    </location>
</feature>
<keyword evidence="1" id="KW-0732">Signal</keyword>
<proteinExistence type="predicted"/>
<dbReference type="PROSITE" id="PS51257">
    <property type="entry name" value="PROKAR_LIPOPROTEIN"/>
    <property type="match status" value="1"/>
</dbReference>
<name>A0ABX5WV79_9GAMM</name>
<sequence>MKKYISVIALLLLLSGCADPLPEDRLSYVGEWQSKEMGLLILADGTVAYKRIKGGTTTSVNGPLKEFVGDDFVVGLLFITTTFVVSESPQEVDGVWQMTVDGVKLTRVSD</sequence>
<evidence type="ECO:0000313" key="2">
    <source>
        <dbReference type="EMBL" id="QDO82711.1"/>
    </source>
</evidence>
<protein>
    <recommendedName>
        <fullName evidence="4">Lipoprotein</fullName>
    </recommendedName>
</protein>
<reference evidence="2 3" key="1">
    <citation type="submission" date="2019-07" db="EMBL/GenBank/DDBJ databases">
        <title>Shewanella sp. YLB-06 whole genomic sequence.</title>
        <authorList>
            <person name="Yu L."/>
        </authorList>
    </citation>
    <scope>NUCLEOTIDE SEQUENCE [LARGE SCALE GENOMIC DNA]</scope>
    <source>
        <strain evidence="2 3">YLB-06</strain>
    </source>
</reference>
<dbReference type="EMBL" id="CP041614">
    <property type="protein sequence ID" value="QDO82711.1"/>
    <property type="molecule type" value="Genomic_DNA"/>
</dbReference>
<evidence type="ECO:0000313" key="3">
    <source>
        <dbReference type="Proteomes" id="UP000315947"/>
    </source>
</evidence>
<evidence type="ECO:0000256" key="1">
    <source>
        <dbReference type="SAM" id="SignalP"/>
    </source>
</evidence>
<dbReference type="RefSeq" id="WP_144045098.1">
    <property type="nucleotide sequence ID" value="NZ_CP041614.1"/>
</dbReference>
<evidence type="ECO:0008006" key="4">
    <source>
        <dbReference type="Google" id="ProtNLM"/>
    </source>
</evidence>
<feature type="chain" id="PRO_5047112614" description="Lipoprotein" evidence="1">
    <location>
        <begin position="21"/>
        <end position="110"/>
    </location>
</feature>